<dbReference type="Pfam" id="PF25222">
    <property type="entry name" value="DUF7840"/>
    <property type="match status" value="1"/>
</dbReference>
<organism evidence="4 5">
    <name type="scientific">Marinospirillum alkalitolerans</name>
    <dbReference type="NCBI Taxonomy" id="3123374"/>
    <lineage>
        <taxon>Bacteria</taxon>
        <taxon>Pseudomonadati</taxon>
        <taxon>Pseudomonadota</taxon>
        <taxon>Gammaproteobacteria</taxon>
        <taxon>Oceanospirillales</taxon>
        <taxon>Oceanospirillaceae</taxon>
        <taxon>Marinospirillum</taxon>
    </lineage>
</organism>
<sequence length="628" mass="71167">MLALLAPSWADELDLEARLAAVTNEQLVTLSRTNAWTQLGHYHDRFLGQRKSQVQDPRFFLALQGQTQPQAELEATWQALQASLTSALDEEADLRCRFPARAHWLATALDIPLPARPCSAFDAWYEEIDPGRLTLVFPSAYLNNAASMFGHTLLRIDAANTQQRPDLVAFAVNYAAQVDSQDGGMAYAIKGMLGRYPGYFSLMPYYEKVNEYNQLESRDMWELPLDISAAGVEQVMRHLWELNEMRFTYWFFDQNCSYQLLAVLSVAQENLDLTRGFQIKALPVDTLRALDQAGLLIEEAGFRPSFATRLHNMAQQMTADEVELARVLAFDQPHPRDFLLPEGVNQAAIYELAAEWISFRFQHQGLAREQAAPQMHRLLVARAQVRGRSGLTTPATPEIAPHQGHGTARWGVGLGWQADQAYLSLVARPAYHTRYDAVEGYLANAEINLFELELRFFEDEQRLEPWRLNLVEVGNYLPSSPIFSMAAWRVQTGLERTDPEARTQDSWRGFAIGGYGRAWGEGQDWMTYGFVTGRTEIGPQAGHAPEGEDWALGAGINLGFVWAPVRPVRLGLDAHWQQFVAGHTGAFWSTEATVQWNFAQQQALRLQGEWDEREESRWQVGLTWLHYF</sequence>
<feature type="domain" description="Lnb N-terminal periplasmic" evidence="1">
    <location>
        <begin position="120"/>
        <end position="292"/>
    </location>
</feature>
<reference evidence="4 5" key="1">
    <citation type="submission" date="2024-02" db="EMBL/GenBank/DDBJ databases">
        <title>Marinospirillum sp. MEB 164 isolated from Lonar lake sediment.</title>
        <authorList>
            <person name="Joshi A."/>
            <person name="Thite S."/>
        </authorList>
    </citation>
    <scope>NUCLEOTIDE SEQUENCE [LARGE SCALE GENOMIC DNA]</scope>
    <source>
        <strain evidence="4 5">MEB164</strain>
    </source>
</reference>
<dbReference type="InterPro" id="IPR057162">
    <property type="entry name" value="DUF7840"/>
</dbReference>
<dbReference type="InterPro" id="IPR025178">
    <property type="entry name" value="Lnb_N"/>
</dbReference>
<accession>A0ABW8PXT1</accession>
<comment type="caution">
    <text evidence="4">The sequence shown here is derived from an EMBL/GenBank/DDBJ whole genome shotgun (WGS) entry which is preliminary data.</text>
</comment>
<protein>
    <submittedName>
        <fullName evidence="4">DUF4105 domain-containing protein</fullName>
    </submittedName>
</protein>
<keyword evidence="5" id="KW-1185">Reference proteome</keyword>
<dbReference type="Pfam" id="PF13387">
    <property type="entry name" value="Lnb_N"/>
    <property type="match status" value="1"/>
</dbReference>
<feature type="domain" description="DUF7843" evidence="3">
    <location>
        <begin position="29"/>
        <end position="106"/>
    </location>
</feature>
<name>A0ABW8PXT1_9GAMM</name>
<evidence type="ECO:0000259" key="2">
    <source>
        <dbReference type="Pfam" id="PF25222"/>
    </source>
</evidence>
<dbReference type="RefSeq" id="WP_405338528.1">
    <property type="nucleotide sequence ID" value="NZ_JBANFI010000003.1"/>
</dbReference>
<gene>
    <name evidence="4" type="ORF">V6U78_06230</name>
</gene>
<evidence type="ECO:0000313" key="5">
    <source>
        <dbReference type="Proteomes" id="UP001621714"/>
    </source>
</evidence>
<dbReference type="Proteomes" id="UP001621714">
    <property type="component" value="Unassembled WGS sequence"/>
</dbReference>
<evidence type="ECO:0000313" key="4">
    <source>
        <dbReference type="EMBL" id="MFK7160631.1"/>
    </source>
</evidence>
<evidence type="ECO:0000259" key="1">
    <source>
        <dbReference type="Pfam" id="PF13387"/>
    </source>
</evidence>
<dbReference type="Pfam" id="PF25225">
    <property type="entry name" value="DUF7843"/>
    <property type="match status" value="1"/>
</dbReference>
<evidence type="ECO:0000259" key="3">
    <source>
        <dbReference type="Pfam" id="PF25225"/>
    </source>
</evidence>
<dbReference type="EMBL" id="JBANFI010000003">
    <property type="protein sequence ID" value="MFK7160631.1"/>
    <property type="molecule type" value="Genomic_DNA"/>
</dbReference>
<proteinExistence type="predicted"/>
<feature type="domain" description="DUF7840" evidence="2">
    <location>
        <begin position="400"/>
        <end position="627"/>
    </location>
</feature>
<dbReference type="InterPro" id="IPR057165">
    <property type="entry name" value="DUF7843"/>
</dbReference>